<dbReference type="InterPro" id="IPR050951">
    <property type="entry name" value="Retrovirus_Pol_polyprotein"/>
</dbReference>
<accession>A0A9Q3HM71</accession>
<dbReference type="Proteomes" id="UP000765509">
    <property type="component" value="Unassembled WGS sequence"/>
</dbReference>
<evidence type="ECO:0000259" key="2">
    <source>
        <dbReference type="Pfam" id="PF17919"/>
    </source>
</evidence>
<dbReference type="OrthoDB" id="2286242at2759"/>
<keyword evidence="1" id="KW-0511">Multifunctional enzyme</keyword>
<dbReference type="FunFam" id="3.30.70.270:FF:000020">
    <property type="entry name" value="Transposon Tf2-6 polyprotein-like Protein"/>
    <property type="match status" value="1"/>
</dbReference>
<keyword evidence="4" id="KW-1185">Reference proteome</keyword>
<dbReference type="InterPro" id="IPR043128">
    <property type="entry name" value="Rev_trsase/Diguanyl_cyclase"/>
</dbReference>
<name>A0A9Q3HM71_9BASI</name>
<dbReference type="PANTHER" id="PTHR37984">
    <property type="entry name" value="PROTEIN CBG26694"/>
    <property type="match status" value="1"/>
</dbReference>
<evidence type="ECO:0000313" key="3">
    <source>
        <dbReference type="EMBL" id="MBW0506725.1"/>
    </source>
</evidence>
<dbReference type="Pfam" id="PF17919">
    <property type="entry name" value="RT_RNaseH_2"/>
    <property type="match status" value="1"/>
</dbReference>
<dbReference type="GO" id="GO:0003824">
    <property type="term" value="F:catalytic activity"/>
    <property type="evidence" value="ECO:0007669"/>
    <property type="project" value="UniProtKB-KW"/>
</dbReference>
<feature type="domain" description="Reverse transcriptase/retrotransposon-derived protein RNase H-like" evidence="2">
    <location>
        <begin position="69"/>
        <end position="170"/>
    </location>
</feature>
<organism evidence="3 4">
    <name type="scientific">Austropuccinia psidii MF-1</name>
    <dbReference type="NCBI Taxonomy" id="1389203"/>
    <lineage>
        <taxon>Eukaryota</taxon>
        <taxon>Fungi</taxon>
        <taxon>Dikarya</taxon>
        <taxon>Basidiomycota</taxon>
        <taxon>Pucciniomycotina</taxon>
        <taxon>Pucciniomycetes</taxon>
        <taxon>Pucciniales</taxon>
        <taxon>Sphaerophragmiaceae</taxon>
        <taxon>Austropuccinia</taxon>
    </lineage>
</organism>
<dbReference type="PANTHER" id="PTHR37984:SF5">
    <property type="entry name" value="PROTEIN NYNRIN-LIKE"/>
    <property type="match status" value="1"/>
</dbReference>
<reference evidence="3" key="1">
    <citation type="submission" date="2021-03" db="EMBL/GenBank/DDBJ databases">
        <title>Draft genome sequence of rust myrtle Austropuccinia psidii MF-1, a brazilian biotype.</title>
        <authorList>
            <person name="Quecine M.C."/>
            <person name="Pachon D.M.R."/>
            <person name="Bonatelli M.L."/>
            <person name="Correr F.H."/>
            <person name="Franceschini L.M."/>
            <person name="Leite T.F."/>
            <person name="Margarido G.R.A."/>
            <person name="Almeida C.A."/>
            <person name="Ferrarezi J.A."/>
            <person name="Labate C.A."/>
        </authorList>
    </citation>
    <scope>NUCLEOTIDE SEQUENCE</scope>
    <source>
        <strain evidence="3">MF-1</strain>
    </source>
</reference>
<dbReference type="Gene3D" id="3.30.70.270">
    <property type="match status" value="1"/>
</dbReference>
<gene>
    <name evidence="3" type="ORF">O181_046440</name>
</gene>
<comment type="caution">
    <text evidence="3">The sequence shown here is derived from an EMBL/GenBank/DDBJ whole genome shotgun (WGS) entry which is preliminary data.</text>
</comment>
<dbReference type="InterPro" id="IPR041577">
    <property type="entry name" value="RT_RNaseH_2"/>
</dbReference>
<protein>
    <recommendedName>
        <fullName evidence="2">Reverse transcriptase/retrotransposon-derived protein RNase H-like domain-containing protein</fullName>
    </recommendedName>
</protein>
<evidence type="ECO:0000313" key="4">
    <source>
        <dbReference type="Proteomes" id="UP000765509"/>
    </source>
</evidence>
<proteinExistence type="predicted"/>
<dbReference type="SUPFAM" id="SSF56672">
    <property type="entry name" value="DNA/RNA polymerases"/>
    <property type="match status" value="1"/>
</dbReference>
<evidence type="ECO:0000256" key="1">
    <source>
        <dbReference type="ARBA" id="ARBA00023268"/>
    </source>
</evidence>
<sequence length="170" mass="19712">MVGNVLSLKGRTISKQKIKKDQNWPAPLNKKEIRGFVGLCAHVRTFIENFSQAASPLRRLTREYADWDWDKKSEEAFHKLRRLVEEGRTLKKLDYDKGAGKTKLALDSRYIASGAVLTQEEKEEKDRQVLYESITFSKLESKYSQPKLELCGAARIIKKLQKILWGKHFE</sequence>
<dbReference type="EMBL" id="AVOT02019254">
    <property type="protein sequence ID" value="MBW0506725.1"/>
    <property type="molecule type" value="Genomic_DNA"/>
</dbReference>
<dbReference type="InterPro" id="IPR043502">
    <property type="entry name" value="DNA/RNA_pol_sf"/>
</dbReference>
<dbReference type="AlphaFoldDB" id="A0A9Q3HM71"/>